<proteinExistence type="predicted"/>
<keyword evidence="2" id="KW-1185">Reference proteome</keyword>
<reference evidence="1 2" key="1">
    <citation type="journal article" date="2017" name="G3 (Bethesda)">
        <title>The Physical Genome Mapping of Anopheles albimanus Corrected Scaffold Misassemblies and Identified Interarm Rearrangements in Genus Anopheles.</title>
        <authorList>
            <person name="Artemov G.N."/>
            <person name="Peery A.N."/>
            <person name="Jiang X."/>
            <person name="Tu Z."/>
            <person name="Stegniy V.N."/>
            <person name="Sharakhova M.V."/>
            <person name="Sharakhov I.V."/>
        </authorList>
    </citation>
    <scope>NUCLEOTIDE SEQUENCE [LARGE SCALE GENOMIC DNA]</scope>
    <source>
        <strain evidence="1 2">ALBI9_A</strain>
    </source>
</reference>
<organism evidence="1 2">
    <name type="scientific">Anopheles albimanus</name>
    <name type="common">New world malaria mosquito</name>
    <dbReference type="NCBI Taxonomy" id="7167"/>
    <lineage>
        <taxon>Eukaryota</taxon>
        <taxon>Metazoa</taxon>
        <taxon>Ecdysozoa</taxon>
        <taxon>Arthropoda</taxon>
        <taxon>Hexapoda</taxon>
        <taxon>Insecta</taxon>
        <taxon>Pterygota</taxon>
        <taxon>Neoptera</taxon>
        <taxon>Endopterygota</taxon>
        <taxon>Diptera</taxon>
        <taxon>Nematocera</taxon>
        <taxon>Culicoidea</taxon>
        <taxon>Culicidae</taxon>
        <taxon>Anophelinae</taxon>
        <taxon>Anopheles</taxon>
    </lineage>
</organism>
<dbReference type="Proteomes" id="UP000069272">
    <property type="component" value="Chromosome 2L"/>
</dbReference>
<evidence type="ECO:0000313" key="1">
    <source>
        <dbReference type="EnsemblMetazoa" id="AALB000319-PA"/>
    </source>
</evidence>
<reference evidence="1" key="2">
    <citation type="submission" date="2022-08" db="UniProtKB">
        <authorList>
            <consortium name="EnsemblMetazoa"/>
        </authorList>
    </citation>
    <scope>IDENTIFICATION</scope>
    <source>
        <strain evidence="1">STECLA/ALBI9_A</strain>
    </source>
</reference>
<evidence type="ECO:0000313" key="2">
    <source>
        <dbReference type="Proteomes" id="UP000069272"/>
    </source>
</evidence>
<name>A0A182F1J1_ANOAL</name>
<protein>
    <submittedName>
        <fullName evidence="1">Uncharacterized protein</fullName>
    </submittedName>
</protein>
<accession>A0A182F1J1</accession>
<dbReference type="VEuPathDB" id="VectorBase:AALB000319"/>
<sequence>MSNRSSASVSGRSLISLCLNIRNRLSSPTAAAFSRYQFDELLRLRAWNKDRWDHLECQITEIPLPDNVLQGHSGQPALAQLLDPAHLPLAERRVLVIAYIARPGKFEHVRYDVGDGRFRFGDVFRLKPL</sequence>
<dbReference type="EnsemblMetazoa" id="AALB000319-RA">
    <property type="protein sequence ID" value="AALB000319-PA"/>
    <property type="gene ID" value="AALB000319"/>
</dbReference>
<dbReference type="AlphaFoldDB" id="A0A182F1J1"/>